<accession>A0ABS6XLS5</accession>
<dbReference type="RefSeq" id="WP_219238276.1">
    <property type="nucleotide sequence ID" value="NZ_JAHWZX010000008.1"/>
</dbReference>
<evidence type="ECO:0008006" key="4">
    <source>
        <dbReference type="Google" id="ProtNLM"/>
    </source>
</evidence>
<comment type="caution">
    <text evidence="2">The sequence shown here is derived from an EMBL/GenBank/DDBJ whole genome shotgun (WGS) entry which is preliminary data.</text>
</comment>
<protein>
    <recommendedName>
        <fullName evidence="4">DUF2157 domain-containing protein</fullName>
    </recommendedName>
</protein>
<keyword evidence="1" id="KW-1133">Transmembrane helix</keyword>
<evidence type="ECO:0000256" key="1">
    <source>
        <dbReference type="SAM" id="Phobius"/>
    </source>
</evidence>
<feature type="transmembrane region" description="Helical" evidence="1">
    <location>
        <begin position="186"/>
        <end position="203"/>
    </location>
</feature>
<feature type="transmembrane region" description="Helical" evidence="1">
    <location>
        <begin position="127"/>
        <end position="149"/>
    </location>
</feature>
<name>A0ABS6XLS5_9SPHN</name>
<feature type="transmembrane region" description="Helical" evidence="1">
    <location>
        <begin position="161"/>
        <end position="180"/>
    </location>
</feature>
<keyword evidence="3" id="KW-1185">Reference proteome</keyword>
<feature type="transmembrane region" description="Helical" evidence="1">
    <location>
        <begin position="30"/>
        <end position="51"/>
    </location>
</feature>
<feature type="transmembrane region" description="Helical" evidence="1">
    <location>
        <begin position="95"/>
        <end position="115"/>
    </location>
</feature>
<proteinExistence type="predicted"/>
<gene>
    <name evidence="2" type="ORF">KY084_09770</name>
</gene>
<dbReference type="Proteomes" id="UP001197214">
    <property type="component" value="Unassembled WGS sequence"/>
</dbReference>
<feature type="transmembrane region" description="Helical" evidence="1">
    <location>
        <begin position="57"/>
        <end position="74"/>
    </location>
</feature>
<evidence type="ECO:0000313" key="3">
    <source>
        <dbReference type="Proteomes" id="UP001197214"/>
    </source>
</evidence>
<organism evidence="2 3">
    <name type="scientific">Stakelama flava</name>
    <dbReference type="NCBI Taxonomy" id="2860338"/>
    <lineage>
        <taxon>Bacteria</taxon>
        <taxon>Pseudomonadati</taxon>
        <taxon>Pseudomonadota</taxon>
        <taxon>Alphaproteobacteria</taxon>
        <taxon>Sphingomonadales</taxon>
        <taxon>Sphingomonadaceae</taxon>
        <taxon>Stakelama</taxon>
    </lineage>
</organism>
<reference evidence="2 3" key="1">
    <citation type="submission" date="2021-07" db="EMBL/GenBank/DDBJ databases">
        <title>Stakelama flava sp. nov., a novel endophytic bacterium isolated from branch of Kandelia candel.</title>
        <authorList>
            <person name="Tuo L."/>
        </authorList>
    </citation>
    <scope>NUCLEOTIDE SEQUENCE [LARGE SCALE GENOMIC DNA]</scope>
    <source>
        <strain evidence="2 3">CBK3Z-3</strain>
    </source>
</reference>
<dbReference type="EMBL" id="JAHWZX010000008">
    <property type="protein sequence ID" value="MBW4331157.1"/>
    <property type="molecule type" value="Genomic_DNA"/>
</dbReference>
<sequence>MAEEMMRDLARLRELAEEGRRLPLLGGRILILWGAVIAAAALLQGAVLAGWLDWPPISFALIWFGLTGAAALLSRRFVGRGRGAGYDLANRIERAVWRTGGTFLGTLAIAIFVTATLRMQAGQGGDFYRMFAMLPPVMFGVYALALRTAAVASAQRMLEPYIWLSLLFALLSVVLGWTIWQFPVTALGVLIVSVVPGITLVRIEAGGRG</sequence>
<evidence type="ECO:0000313" key="2">
    <source>
        <dbReference type="EMBL" id="MBW4331157.1"/>
    </source>
</evidence>
<keyword evidence="1" id="KW-0812">Transmembrane</keyword>
<keyword evidence="1" id="KW-0472">Membrane</keyword>